<dbReference type="EMBL" id="JBHSFA010000007">
    <property type="protein sequence ID" value="MFC4543452.1"/>
    <property type="molecule type" value="Genomic_DNA"/>
</dbReference>
<organism evidence="1 2">
    <name type="scientific">Halosolutus amylolyticus</name>
    <dbReference type="NCBI Taxonomy" id="2932267"/>
    <lineage>
        <taxon>Archaea</taxon>
        <taxon>Methanobacteriati</taxon>
        <taxon>Methanobacteriota</taxon>
        <taxon>Stenosarchaea group</taxon>
        <taxon>Halobacteria</taxon>
        <taxon>Halobacteriales</taxon>
        <taxon>Natrialbaceae</taxon>
        <taxon>Halosolutus</taxon>
    </lineage>
</organism>
<dbReference type="Proteomes" id="UP001595898">
    <property type="component" value="Unassembled WGS sequence"/>
</dbReference>
<protein>
    <recommendedName>
        <fullName evidence="3">DUF11 domain-containing protein</fullName>
    </recommendedName>
</protein>
<accession>A0ABD5PS77</accession>
<comment type="caution">
    <text evidence="1">The sequence shown here is derived from an EMBL/GenBank/DDBJ whole genome shotgun (WGS) entry which is preliminary data.</text>
</comment>
<evidence type="ECO:0008006" key="3">
    <source>
        <dbReference type="Google" id="ProtNLM"/>
    </source>
</evidence>
<proteinExistence type="predicted"/>
<evidence type="ECO:0000313" key="2">
    <source>
        <dbReference type="Proteomes" id="UP001595898"/>
    </source>
</evidence>
<gene>
    <name evidence="1" type="ORF">ACFO5R_16090</name>
</gene>
<name>A0ABD5PS77_9EURY</name>
<evidence type="ECO:0000313" key="1">
    <source>
        <dbReference type="EMBL" id="MFC4543452.1"/>
    </source>
</evidence>
<sequence>MPSRRALLVGGFAGLAAVSTSLLRGFVGSPGVDGAEPELAPGEETTITVTAHNVGSLILSLPHSRERVRIDVNDASVSPSPTSQEDSYPPYWNWWRPRQTVEVVVPVSVAADAEPGTVRYGVTVWNRSDREAADSISEEFAITVRDT</sequence>
<reference evidence="1 2" key="1">
    <citation type="journal article" date="2019" name="Int. J. Syst. Evol. Microbiol.">
        <title>The Global Catalogue of Microorganisms (GCM) 10K type strain sequencing project: providing services to taxonomists for standard genome sequencing and annotation.</title>
        <authorList>
            <consortium name="The Broad Institute Genomics Platform"/>
            <consortium name="The Broad Institute Genome Sequencing Center for Infectious Disease"/>
            <person name="Wu L."/>
            <person name="Ma J."/>
        </authorList>
    </citation>
    <scope>NUCLEOTIDE SEQUENCE [LARGE SCALE GENOMIC DNA]</scope>
    <source>
        <strain evidence="1 2">WLHS5</strain>
    </source>
</reference>
<dbReference type="AlphaFoldDB" id="A0ABD5PS77"/>
<dbReference type="RefSeq" id="WP_250139873.1">
    <property type="nucleotide sequence ID" value="NZ_JALIQP010000002.1"/>
</dbReference>
<keyword evidence="2" id="KW-1185">Reference proteome</keyword>